<dbReference type="InterPro" id="IPR006781">
    <property type="entry name" value="ApoC-I"/>
</dbReference>
<dbReference type="AlphaFoldDB" id="A0A671WK28"/>
<dbReference type="Ensembl" id="ENSSAUT00010041141.1">
    <property type="protein sequence ID" value="ENSSAUP00010039015.1"/>
    <property type="gene ID" value="ENSSAUG00010016474.1"/>
</dbReference>
<evidence type="ECO:0000256" key="1">
    <source>
        <dbReference type="ARBA" id="ARBA00004613"/>
    </source>
</evidence>
<dbReference type="PANTHER" id="PTHR16565:SF2">
    <property type="entry name" value="APOLIPOPROTEIN C-I"/>
    <property type="match status" value="1"/>
</dbReference>
<keyword evidence="5 7" id="KW-0732">Signal</keyword>
<name>A0A671WK28_SPAAU</name>
<dbReference type="PANTHER" id="PTHR16565">
    <property type="entry name" value="APOLIPOPROTEIN C-I"/>
    <property type="match status" value="1"/>
</dbReference>
<keyword evidence="4" id="KW-0964">Secreted</keyword>
<evidence type="ECO:0000256" key="2">
    <source>
        <dbReference type="ARBA" id="ARBA00009204"/>
    </source>
</evidence>
<evidence type="ECO:0000313" key="9">
    <source>
        <dbReference type="Proteomes" id="UP000472265"/>
    </source>
</evidence>
<dbReference type="GO" id="GO:0010916">
    <property type="term" value="P:negative regulation of very-low-density lipoprotein particle clearance"/>
    <property type="evidence" value="ECO:0007669"/>
    <property type="project" value="TreeGrafter"/>
</dbReference>
<dbReference type="GO" id="GO:0050995">
    <property type="term" value="P:negative regulation of lipid catabolic process"/>
    <property type="evidence" value="ECO:0007669"/>
    <property type="project" value="TreeGrafter"/>
</dbReference>
<evidence type="ECO:0000256" key="3">
    <source>
        <dbReference type="ARBA" id="ARBA00022448"/>
    </source>
</evidence>
<dbReference type="GeneTree" id="ENSGT00610000087424"/>
<keyword evidence="3" id="KW-0813">Transport</keyword>
<dbReference type="InParanoid" id="A0A671WK28"/>
<dbReference type="FunCoup" id="A0A671WK28">
    <property type="interactions" value="134"/>
</dbReference>
<feature type="chain" id="PRO_5025401670" evidence="7">
    <location>
        <begin position="21"/>
        <end position="99"/>
    </location>
</feature>
<evidence type="ECO:0000256" key="6">
    <source>
        <dbReference type="ARBA" id="ARBA00023055"/>
    </source>
</evidence>
<evidence type="ECO:0000256" key="7">
    <source>
        <dbReference type="SAM" id="SignalP"/>
    </source>
</evidence>
<evidence type="ECO:0000313" key="8">
    <source>
        <dbReference type="Ensembl" id="ENSSAUP00010039015.1"/>
    </source>
</evidence>
<proteinExistence type="inferred from homology"/>
<dbReference type="GO" id="GO:0032375">
    <property type="term" value="P:negative regulation of cholesterol transport"/>
    <property type="evidence" value="ECO:0007669"/>
    <property type="project" value="TreeGrafter"/>
</dbReference>
<dbReference type="GO" id="GO:0006641">
    <property type="term" value="P:triglyceride metabolic process"/>
    <property type="evidence" value="ECO:0007669"/>
    <property type="project" value="TreeGrafter"/>
</dbReference>
<dbReference type="Proteomes" id="UP000472265">
    <property type="component" value="Chromosome 17"/>
</dbReference>
<reference evidence="8" key="3">
    <citation type="submission" date="2025-09" db="UniProtKB">
        <authorList>
            <consortium name="Ensembl"/>
        </authorList>
    </citation>
    <scope>IDENTIFICATION</scope>
</reference>
<evidence type="ECO:0000256" key="5">
    <source>
        <dbReference type="ARBA" id="ARBA00022729"/>
    </source>
</evidence>
<feature type="signal peptide" evidence="7">
    <location>
        <begin position="1"/>
        <end position="20"/>
    </location>
</feature>
<dbReference type="Pfam" id="PF04691">
    <property type="entry name" value="ApoC-I"/>
    <property type="match status" value="1"/>
</dbReference>
<dbReference type="InterPro" id="IPR043081">
    <property type="entry name" value="ApoC-1_sf"/>
</dbReference>
<dbReference type="Gene3D" id="4.10.260.30">
    <property type="entry name" value="Apolipoprotein C-I"/>
    <property type="match status" value="1"/>
</dbReference>
<organism evidence="8 9">
    <name type="scientific">Sparus aurata</name>
    <name type="common">Gilthead sea bream</name>
    <dbReference type="NCBI Taxonomy" id="8175"/>
    <lineage>
        <taxon>Eukaryota</taxon>
        <taxon>Metazoa</taxon>
        <taxon>Chordata</taxon>
        <taxon>Craniata</taxon>
        <taxon>Vertebrata</taxon>
        <taxon>Euteleostomi</taxon>
        <taxon>Actinopterygii</taxon>
        <taxon>Neopterygii</taxon>
        <taxon>Teleostei</taxon>
        <taxon>Neoteleostei</taxon>
        <taxon>Acanthomorphata</taxon>
        <taxon>Eupercaria</taxon>
        <taxon>Spariformes</taxon>
        <taxon>Sparidae</taxon>
        <taxon>Sparus</taxon>
    </lineage>
</organism>
<comment type="subcellular location">
    <subcellularLocation>
        <location evidence="1">Secreted</location>
    </subcellularLocation>
</comment>
<comment type="similarity">
    <text evidence="2">Belongs to the apolipoprotein C1 family.</text>
</comment>
<dbReference type="GO" id="GO:0006869">
    <property type="term" value="P:lipid transport"/>
    <property type="evidence" value="ECO:0007669"/>
    <property type="project" value="UniProtKB-KW"/>
</dbReference>
<keyword evidence="6" id="KW-0445">Lipid transport</keyword>
<dbReference type="GO" id="GO:0005504">
    <property type="term" value="F:fatty acid binding"/>
    <property type="evidence" value="ECO:0007669"/>
    <property type="project" value="TreeGrafter"/>
</dbReference>
<dbReference type="GO" id="GO:0034364">
    <property type="term" value="C:high-density lipoprotein particle"/>
    <property type="evidence" value="ECO:0007669"/>
    <property type="project" value="TreeGrafter"/>
</dbReference>
<dbReference type="GO" id="GO:0042157">
    <property type="term" value="P:lipoprotein metabolic process"/>
    <property type="evidence" value="ECO:0007669"/>
    <property type="project" value="InterPro"/>
</dbReference>
<dbReference type="GO" id="GO:0034361">
    <property type="term" value="C:very-low-density lipoprotein particle"/>
    <property type="evidence" value="ECO:0007669"/>
    <property type="project" value="TreeGrafter"/>
</dbReference>
<reference evidence="8" key="2">
    <citation type="submission" date="2025-08" db="UniProtKB">
        <authorList>
            <consortium name="Ensembl"/>
        </authorList>
    </citation>
    <scope>IDENTIFICATION</scope>
</reference>
<dbReference type="GO" id="GO:0034447">
    <property type="term" value="P:very-low-density lipoprotein particle clearance"/>
    <property type="evidence" value="ECO:0007669"/>
    <property type="project" value="TreeGrafter"/>
</dbReference>
<keyword evidence="9" id="KW-1185">Reference proteome</keyword>
<dbReference type="GO" id="GO:0004859">
    <property type="term" value="F:phospholipase inhibitor activity"/>
    <property type="evidence" value="ECO:0007669"/>
    <property type="project" value="TreeGrafter"/>
</dbReference>
<accession>A0A671WK28</accession>
<reference evidence="8" key="1">
    <citation type="submission" date="2021-04" db="EMBL/GenBank/DDBJ databases">
        <authorList>
            <consortium name="Wellcome Sanger Institute Data Sharing"/>
        </authorList>
    </citation>
    <scope>NUCLEOTIDE SEQUENCE [LARGE SCALE GENOMIC DNA]</scope>
</reference>
<evidence type="ECO:0000256" key="4">
    <source>
        <dbReference type="ARBA" id="ARBA00022525"/>
    </source>
</evidence>
<gene>
    <name evidence="8" type="primary">apoc1</name>
</gene>
<sequence>MRLFLAVAVLMLAFIAYTEAQEETTEQTFAKFGEQMTEMGKDLAEKAKTTFENINNSEFAVTSRYIQFMEQSLMITRTAWIYLTHLFSSGTGLRSSLRS</sequence>
<protein>
    <submittedName>
        <fullName evidence="8">Apolipoprotein C-I-like</fullName>
    </submittedName>
</protein>